<dbReference type="GO" id="GO:0016887">
    <property type="term" value="F:ATP hydrolysis activity"/>
    <property type="evidence" value="ECO:0007669"/>
    <property type="project" value="InterPro"/>
</dbReference>
<dbReference type="SMART" id="SM00382">
    <property type="entry name" value="AAA"/>
    <property type="match status" value="1"/>
</dbReference>
<dbReference type="FunFam" id="3.40.50.300:FF:000020">
    <property type="entry name" value="Amino acid ABC transporter ATP-binding component"/>
    <property type="match status" value="1"/>
</dbReference>
<sequence>MNGLTATASGPVGSTMRHDEPAPAYACDFATLRQGFREAAERAGAELSEYVHPLNGPDGETLATDVALLGRRDARKLIVLISGTHGVEGPFGSTCQTAWLGQKNLRRLPADTAILAIHLINPWGTAWSRRVNEDNVDLNRNFIDWSSSAPVNNGYAGLHDAVVYREWEGPDRIAADEKLAVARKRLGHAGLAAIVEAGQYEFADGMFYGGGGPVWSNRTLNEILKTFAGAARQVIVFDLHTGAGPYGYPALLSVASSEHAGLAWGKSIFGPALVTVLTGPGARTGTGIAATATGYVSDAVLKAMPNARVLPLVVECGTLDGPTVMEAVQADNWLHLFGKIDSSLGKRIRDTLRVAFLPNDPDWQRTCLTSSLRYFDRALADLRTVKVTQDAAIGSEQTRPTAPAVVADPAPAEEAKIATPAVQIDELHKRFGSLLVLKGVNLTAHAGEVISMIGSSGSGKSTFLRCINLLEQPDGGKVAIDGEVIKMKPLSNGRLGPADMAQVERIRARVGMVFQNFNLWPHMTVVENIIEAPRHVLKEPREKAIEHAHALLKKVGLADKHAHYPGQLSGGQQQRAAIARTLAMRPKVILFDEPTSALDPELVGEVLRVIRQLAEEGNTMILVTHEMQFAREVSHKVLFLHQGKVEEEGAPAELFGSPRSERLRQFLARTL</sequence>
<dbReference type="EMBL" id="FMXM01000015">
    <property type="protein sequence ID" value="SDA91674.1"/>
    <property type="molecule type" value="Genomic_DNA"/>
</dbReference>
<dbReference type="STRING" id="1165689.SAMN02927914_04564"/>
<dbReference type="InterPro" id="IPR021259">
    <property type="entry name" value="DUF2817"/>
</dbReference>
<keyword evidence="5 7" id="KW-0067">ATP-binding</keyword>
<dbReference type="InterPro" id="IPR003593">
    <property type="entry name" value="AAA+_ATPase"/>
</dbReference>
<dbReference type="InterPro" id="IPR050086">
    <property type="entry name" value="MetN_ABC_transporter-like"/>
</dbReference>
<evidence type="ECO:0000313" key="8">
    <source>
        <dbReference type="Proteomes" id="UP000198588"/>
    </source>
</evidence>
<comment type="subcellular location">
    <subcellularLocation>
        <location evidence="1">Cell membrane</location>
        <topology evidence="1">Peripheral membrane protein</topology>
    </subcellularLocation>
</comment>
<dbReference type="OrthoDB" id="4014363at2"/>
<evidence type="ECO:0000313" key="7">
    <source>
        <dbReference type="EMBL" id="SDA91674.1"/>
    </source>
</evidence>
<dbReference type="PANTHER" id="PTHR43166:SF35">
    <property type="entry name" value="L-CYSTINE IMPORT ATP-BINDING PROTEIN TCYN"/>
    <property type="match status" value="1"/>
</dbReference>
<dbReference type="SUPFAM" id="SSF52540">
    <property type="entry name" value="P-loop containing nucleoside triphosphate hydrolases"/>
    <property type="match status" value="1"/>
</dbReference>
<evidence type="ECO:0000259" key="6">
    <source>
        <dbReference type="PROSITE" id="PS50893"/>
    </source>
</evidence>
<name>A0A1G5ZA93_9HYPH</name>
<comment type="similarity">
    <text evidence="2">Belongs to the ABC transporter superfamily.</text>
</comment>
<evidence type="ECO:0000256" key="5">
    <source>
        <dbReference type="ARBA" id="ARBA00022840"/>
    </source>
</evidence>
<dbReference type="SUPFAM" id="SSF53187">
    <property type="entry name" value="Zn-dependent exopeptidases"/>
    <property type="match status" value="1"/>
</dbReference>
<evidence type="ECO:0000256" key="1">
    <source>
        <dbReference type="ARBA" id="ARBA00004202"/>
    </source>
</evidence>
<gene>
    <name evidence="7" type="ORF">SAMN02927914_04564</name>
</gene>
<keyword evidence="3" id="KW-0813">Transport</keyword>
<feature type="domain" description="ABC transporter" evidence="6">
    <location>
        <begin position="422"/>
        <end position="667"/>
    </location>
</feature>
<evidence type="ECO:0000256" key="3">
    <source>
        <dbReference type="ARBA" id="ARBA00022448"/>
    </source>
</evidence>
<dbReference type="Gene3D" id="3.40.50.300">
    <property type="entry name" value="P-loop containing nucleotide triphosphate hydrolases"/>
    <property type="match status" value="1"/>
</dbReference>
<dbReference type="CDD" id="cd03262">
    <property type="entry name" value="ABC_HisP_GlnQ"/>
    <property type="match status" value="1"/>
</dbReference>
<dbReference type="Proteomes" id="UP000198588">
    <property type="component" value="Unassembled WGS sequence"/>
</dbReference>
<accession>A0A1G5ZA93</accession>
<dbReference type="Gene3D" id="3.40.630.10">
    <property type="entry name" value="Zn peptidases"/>
    <property type="match status" value="1"/>
</dbReference>
<dbReference type="InterPro" id="IPR017871">
    <property type="entry name" value="ABC_transporter-like_CS"/>
</dbReference>
<dbReference type="PANTHER" id="PTHR43166">
    <property type="entry name" value="AMINO ACID IMPORT ATP-BINDING PROTEIN"/>
    <property type="match status" value="1"/>
</dbReference>
<protein>
    <submittedName>
        <fullName evidence="7">Polar amino acid transport system ATP-binding protein</fullName>
    </submittedName>
</protein>
<dbReference type="GO" id="GO:0005886">
    <property type="term" value="C:plasma membrane"/>
    <property type="evidence" value="ECO:0007669"/>
    <property type="project" value="UniProtKB-SubCell"/>
</dbReference>
<dbReference type="AlphaFoldDB" id="A0A1G5ZA93"/>
<dbReference type="InterPro" id="IPR027417">
    <property type="entry name" value="P-loop_NTPase"/>
</dbReference>
<evidence type="ECO:0000256" key="4">
    <source>
        <dbReference type="ARBA" id="ARBA00022741"/>
    </source>
</evidence>
<keyword evidence="4" id="KW-0547">Nucleotide-binding</keyword>
<reference evidence="7 8" key="1">
    <citation type="submission" date="2016-10" db="EMBL/GenBank/DDBJ databases">
        <authorList>
            <person name="de Groot N.N."/>
        </authorList>
    </citation>
    <scope>NUCLEOTIDE SEQUENCE [LARGE SCALE GENOMIC DNA]</scope>
    <source>
        <strain evidence="7 8">CGMCC 1.12097</strain>
    </source>
</reference>
<dbReference type="PROSITE" id="PS00211">
    <property type="entry name" value="ABC_TRANSPORTER_1"/>
    <property type="match status" value="1"/>
</dbReference>
<organism evidence="7 8">
    <name type="scientific">Mesorhizobium qingshengii</name>
    <dbReference type="NCBI Taxonomy" id="1165689"/>
    <lineage>
        <taxon>Bacteria</taxon>
        <taxon>Pseudomonadati</taxon>
        <taxon>Pseudomonadota</taxon>
        <taxon>Alphaproteobacteria</taxon>
        <taxon>Hyphomicrobiales</taxon>
        <taxon>Phyllobacteriaceae</taxon>
        <taxon>Mesorhizobium</taxon>
    </lineage>
</organism>
<dbReference type="CDD" id="cd06233">
    <property type="entry name" value="M14-like"/>
    <property type="match status" value="1"/>
</dbReference>
<dbReference type="InterPro" id="IPR003439">
    <property type="entry name" value="ABC_transporter-like_ATP-bd"/>
</dbReference>
<dbReference type="GO" id="GO:0005524">
    <property type="term" value="F:ATP binding"/>
    <property type="evidence" value="ECO:0007669"/>
    <property type="project" value="UniProtKB-KW"/>
</dbReference>
<dbReference type="Pfam" id="PF00005">
    <property type="entry name" value="ABC_tran"/>
    <property type="match status" value="1"/>
</dbReference>
<dbReference type="PROSITE" id="PS50893">
    <property type="entry name" value="ABC_TRANSPORTER_2"/>
    <property type="match status" value="1"/>
</dbReference>
<dbReference type="Pfam" id="PF10994">
    <property type="entry name" value="DUF2817"/>
    <property type="match status" value="1"/>
</dbReference>
<evidence type="ECO:0000256" key="2">
    <source>
        <dbReference type="ARBA" id="ARBA00005417"/>
    </source>
</evidence>
<proteinExistence type="inferred from homology"/>